<reference evidence="2" key="1">
    <citation type="submission" date="2021-03" db="EMBL/GenBank/DDBJ databases">
        <title>Draft genome sequence of rust myrtle Austropuccinia psidii MF-1, a brazilian biotype.</title>
        <authorList>
            <person name="Quecine M.C."/>
            <person name="Pachon D.M.R."/>
            <person name="Bonatelli M.L."/>
            <person name="Correr F.H."/>
            <person name="Franceschini L.M."/>
            <person name="Leite T.F."/>
            <person name="Margarido G.R.A."/>
            <person name="Almeida C.A."/>
            <person name="Ferrarezi J.A."/>
            <person name="Labate C.A."/>
        </authorList>
    </citation>
    <scope>NUCLEOTIDE SEQUENCE</scope>
    <source>
        <strain evidence="2">MF-1</strain>
    </source>
</reference>
<comment type="caution">
    <text evidence="2">The sequence shown here is derived from an EMBL/GenBank/DDBJ whole genome shotgun (WGS) entry which is preliminary data.</text>
</comment>
<protein>
    <submittedName>
        <fullName evidence="2">Uncharacterized protein</fullName>
    </submittedName>
</protein>
<evidence type="ECO:0000313" key="3">
    <source>
        <dbReference type="Proteomes" id="UP000765509"/>
    </source>
</evidence>
<evidence type="ECO:0000256" key="1">
    <source>
        <dbReference type="SAM" id="MobiDB-lite"/>
    </source>
</evidence>
<proteinExistence type="predicted"/>
<sequence>MLTRPHPPPDETPTLPPIAALTTPYASAPPPHLLLGLKSLCCCGALNALLTCLQCPPHTGLILTLLQPPQNETTMLPPISALTTPYASAPRLFFYAAYNYYAPMAPSRYASDTTLNPPYIAYHPYAQILDP</sequence>
<feature type="region of interest" description="Disordered" evidence="1">
    <location>
        <begin position="1"/>
        <end position="20"/>
    </location>
</feature>
<accession>A0A9Q3CXI8</accession>
<dbReference type="AlphaFoldDB" id="A0A9Q3CXI8"/>
<keyword evidence="3" id="KW-1185">Reference proteome</keyword>
<gene>
    <name evidence="2" type="ORF">O181_030610</name>
</gene>
<organism evidence="2 3">
    <name type="scientific">Austropuccinia psidii MF-1</name>
    <dbReference type="NCBI Taxonomy" id="1389203"/>
    <lineage>
        <taxon>Eukaryota</taxon>
        <taxon>Fungi</taxon>
        <taxon>Dikarya</taxon>
        <taxon>Basidiomycota</taxon>
        <taxon>Pucciniomycotina</taxon>
        <taxon>Pucciniomycetes</taxon>
        <taxon>Pucciniales</taxon>
        <taxon>Sphaerophragmiaceae</taxon>
        <taxon>Austropuccinia</taxon>
    </lineage>
</organism>
<dbReference type="Proteomes" id="UP000765509">
    <property type="component" value="Unassembled WGS sequence"/>
</dbReference>
<name>A0A9Q3CXI8_9BASI</name>
<dbReference type="EMBL" id="AVOT02010808">
    <property type="protein sequence ID" value="MBW0490895.1"/>
    <property type="molecule type" value="Genomic_DNA"/>
</dbReference>
<evidence type="ECO:0000313" key="2">
    <source>
        <dbReference type="EMBL" id="MBW0490895.1"/>
    </source>
</evidence>